<name>A0A9P9E9R4_9HYPO</name>
<sequence>MHLEAILGLLVTNGMARSAPNVSAITTLADPKGKWWKSFMPRDNAAFGPGGSPYLVSEDEKARYYRMEMQAWVFGFAFADNSLTMRAAMAVFYCYVVFVLAFSAWSIWTGFTSSSWESIPDLLTLSMNEKARARRGAAQDPESLEELYFMQDNYCIAVNGDRLTLRAADGTVPEDLRVKPNKSYE</sequence>
<evidence type="ECO:0000313" key="3">
    <source>
        <dbReference type="Proteomes" id="UP000738349"/>
    </source>
</evidence>
<keyword evidence="1" id="KW-1133">Transmembrane helix</keyword>
<feature type="transmembrane region" description="Helical" evidence="1">
    <location>
        <begin position="87"/>
        <end position="108"/>
    </location>
</feature>
<dbReference type="EMBL" id="JAGMUV010000014">
    <property type="protein sequence ID" value="KAH7133975.1"/>
    <property type="molecule type" value="Genomic_DNA"/>
</dbReference>
<reference evidence="2" key="1">
    <citation type="journal article" date="2021" name="Nat. Commun.">
        <title>Genetic determinants of endophytism in the Arabidopsis root mycobiome.</title>
        <authorList>
            <person name="Mesny F."/>
            <person name="Miyauchi S."/>
            <person name="Thiergart T."/>
            <person name="Pickel B."/>
            <person name="Atanasova L."/>
            <person name="Karlsson M."/>
            <person name="Huettel B."/>
            <person name="Barry K.W."/>
            <person name="Haridas S."/>
            <person name="Chen C."/>
            <person name="Bauer D."/>
            <person name="Andreopoulos W."/>
            <person name="Pangilinan J."/>
            <person name="LaButti K."/>
            <person name="Riley R."/>
            <person name="Lipzen A."/>
            <person name="Clum A."/>
            <person name="Drula E."/>
            <person name="Henrissat B."/>
            <person name="Kohler A."/>
            <person name="Grigoriev I.V."/>
            <person name="Martin F.M."/>
            <person name="Hacquard S."/>
        </authorList>
    </citation>
    <scope>NUCLEOTIDE SEQUENCE</scope>
    <source>
        <strain evidence="2">MPI-CAGE-AT-0147</strain>
    </source>
</reference>
<evidence type="ECO:0000256" key="1">
    <source>
        <dbReference type="SAM" id="Phobius"/>
    </source>
</evidence>
<keyword evidence="1" id="KW-0812">Transmembrane</keyword>
<gene>
    <name evidence="2" type="ORF">EDB81DRAFT_886786</name>
</gene>
<protein>
    <submittedName>
        <fullName evidence="2">Uncharacterized protein</fullName>
    </submittedName>
</protein>
<evidence type="ECO:0000313" key="2">
    <source>
        <dbReference type="EMBL" id="KAH7133975.1"/>
    </source>
</evidence>
<dbReference type="AlphaFoldDB" id="A0A9P9E9R4"/>
<dbReference type="Proteomes" id="UP000738349">
    <property type="component" value="Unassembled WGS sequence"/>
</dbReference>
<dbReference type="OrthoDB" id="426882at2759"/>
<proteinExistence type="predicted"/>
<organism evidence="2 3">
    <name type="scientific">Dactylonectria macrodidyma</name>
    <dbReference type="NCBI Taxonomy" id="307937"/>
    <lineage>
        <taxon>Eukaryota</taxon>
        <taxon>Fungi</taxon>
        <taxon>Dikarya</taxon>
        <taxon>Ascomycota</taxon>
        <taxon>Pezizomycotina</taxon>
        <taxon>Sordariomycetes</taxon>
        <taxon>Hypocreomycetidae</taxon>
        <taxon>Hypocreales</taxon>
        <taxon>Nectriaceae</taxon>
        <taxon>Dactylonectria</taxon>
    </lineage>
</organism>
<keyword evidence="1" id="KW-0472">Membrane</keyword>
<accession>A0A9P9E9R4</accession>
<keyword evidence="3" id="KW-1185">Reference proteome</keyword>
<comment type="caution">
    <text evidence="2">The sequence shown here is derived from an EMBL/GenBank/DDBJ whole genome shotgun (WGS) entry which is preliminary data.</text>
</comment>